<comment type="caution">
    <text evidence="1">The sequence shown here is derived from an EMBL/GenBank/DDBJ whole genome shotgun (WGS) entry which is preliminary data.</text>
</comment>
<protein>
    <submittedName>
        <fullName evidence="1">Uncharacterized protein</fullName>
    </submittedName>
</protein>
<organism evidence="1 2">
    <name type="scientific">Streptomyces osmaniensis</name>
    <dbReference type="NCBI Taxonomy" id="593134"/>
    <lineage>
        <taxon>Bacteria</taxon>
        <taxon>Bacillati</taxon>
        <taxon>Actinomycetota</taxon>
        <taxon>Actinomycetes</taxon>
        <taxon>Kitasatosporales</taxon>
        <taxon>Streptomycetaceae</taxon>
        <taxon>Streptomyces</taxon>
    </lineage>
</organism>
<keyword evidence="2" id="KW-1185">Reference proteome</keyword>
<name>A0ABP6V487_9ACTN</name>
<gene>
    <name evidence="1" type="ORF">GCM10022295_07640</name>
</gene>
<proteinExistence type="predicted"/>
<evidence type="ECO:0000313" key="2">
    <source>
        <dbReference type="Proteomes" id="UP001500707"/>
    </source>
</evidence>
<sequence>MTCKKKRSFACGVRVDTKIACPRRRSHTLDDGQEGVHEVSLTCYDSDGVTIDLAADTQPPLQFKNQPNMSHWDLRVPIMGDPDRAVTIPLVEAIENSGAHVTGSIQHVTLTVTATANGLPPETRIVILTVRV</sequence>
<evidence type="ECO:0000313" key="1">
    <source>
        <dbReference type="EMBL" id="GAA3528138.1"/>
    </source>
</evidence>
<dbReference type="Proteomes" id="UP001500707">
    <property type="component" value="Unassembled WGS sequence"/>
</dbReference>
<reference evidence="2" key="1">
    <citation type="journal article" date="2019" name="Int. J. Syst. Evol. Microbiol.">
        <title>The Global Catalogue of Microorganisms (GCM) 10K type strain sequencing project: providing services to taxonomists for standard genome sequencing and annotation.</title>
        <authorList>
            <consortium name="The Broad Institute Genomics Platform"/>
            <consortium name="The Broad Institute Genome Sequencing Center for Infectious Disease"/>
            <person name="Wu L."/>
            <person name="Ma J."/>
        </authorList>
    </citation>
    <scope>NUCLEOTIDE SEQUENCE [LARGE SCALE GENOMIC DNA]</scope>
    <source>
        <strain evidence="2">JCM 17656</strain>
    </source>
</reference>
<accession>A0ABP6V487</accession>
<dbReference type="EMBL" id="BAABCE010000001">
    <property type="protein sequence ID" value="GAA3528138.1"/>
    <property type="molecule type" value="Genomic_DNA"/>
</dbReference>